<reference evidence="9" key="1">
    <citation type="journal article" date="2019" name="Int. J. Syst. Evol. Microbiol.">
        <title>The Global Catalogue of Microorganisms (GCM) 10K type strain sequencing project: providing services to taxonomists for standard genome sequencing and annotation.</title>
        <authorList>
            <consortium name="The Broad Institute Genomics Platform"/>
            <consortium name="The Broad Institute Genome Sequencing Center for Infectious Disease"/>
            <person name="Wu L."/>
            <person name="Ma J."/>
        </authorList>
    </citation>
    <scope>NUCLEOTIDE SEQUENCE [LARGE SCALE GENOMIC DNA]</scope>
    <source>
        <strain evidence="9">KCTC 52490</strain>
    </source>
</reference>
<dbReference type="InterPro" id="IPR037524">
    <property type="entry name" value="PA14/GLEYA"/>
</dbReference>
<evidence type="ECO:0000256" key="4">
    <source>
        <dbReference type="PROSITE-ProRule" id="PRU00473"/>
    </source>
</evidence>
<dbReference type="RefSeq" id="WP_381504234.1">
    <property type="nucleotide sequence ID" value="NZ_JBHUOM010000019.1"/>
</dbReference>
<feature type="domain" description="PA14" evidence="7">
    <location>
        <begin position="20"/>
        <end position="158"/>
    </location>
</feature>
<dbReference type="PANTHER" id="PTHR30329:SF21">
    <property type="entry name" value="LIPOPROTEIN YIAD-RELATED"/>
    <property type="match status" value="1"/>
</dbReference>
<dbReference type="PROSITE" id="PS51123">
    <property type="entry name" value="OMPA_2"/>
    <property type="match status" value="1"/>
</dbReference>
<dbReference type="InterPro" id="IPR036737">
    <property type="entry name" value="OmpA-like_sf"/>
</dbReference>
<evidence type="ECO:0000256" key="1">
    <source>
        <dbReference type="ARBA" id="ARBA00004442"/>
    </source>
</evidence>
<dbReference type="Gene3D" id="3.90.182.10">
    <property type="entry name" value="Toxin - Anthrax Protective Antigen,domain 1"/>
    <property type="match status" value="1"/>
</dbReference>
<dbReference type="SMART" id="SM00758">
    <property type="entry name" value="PA14"/>
    <property type="match status" value="1"/>
</dbReference>
<dbReference type="InterPro" id="IPR006664">
    <property type="entry name" value="OMP_bac"/>
</dbReference>
<comment type="caution">
    <text evidence="8">The sequence shown here is derived from an EMBL/GenBank/DDBJ whole genome shotgun (WGS) entry which is preliminary data.</text>
</comment>
<sequence>MKPIAILGWLVFWLMGSQTIAQSGLKGEYYKGTNFEQKILTRIDPQLNFDWSSGGPASGIPRSYYSIRWTGKLLAPVTGQYKFYARVDDGIRVWVGNQNVMDSWQLNDSKNYTGSIVLEAGHYYDLRIDYFNDMMGGEIELYWLRPDAKKIVQDPYTTPGDPITAQYFFQKAPPIAVPKAPAKPVTLTPVVVSTPPIPKAVPQKRLIPVKPKPIRNPSPPLPPKTIAIDNSATTSPASILKPTAEPPSEHTPGTTFILHNVQFEQSSYVLLPESATELNKLVLAMKTNPLWHINIAGHTDNVGDPRLNLSLSENRAKVVASYLTRRGIDDARVTTTGYGGTRPIADNTSESERSKNRRVEIMTK</sequence>
<dbReference type="EMBL" id="JBHUOM010000019">
    <property type="protein sequence ID" value="MFD2935921.1"/>
    <property type="molecule type" value="Genomic_DNA"/>
</dbReference>
<dbReference type="InterPro" id="IPR011658">
    <property type="entry name" value="PA14_dom"/>
</dbReference>
<evidence type="ECO:0000313" key="9">
    <source>
        <dbReference type="Proteomes" id="UP001597512"/>
    </source>
</evidence>
<dbReference type="SUPFAM" id="SSF56988">
    <property type="entry name" value="Anthrax protective antigen"/>
    <property type="match status" value="1"/>
</dbReference>
<dbReference type="InterPro" id="IPR006665">
    <property type="entry name" value="OmpA-like"/>
</dbReference>
<protein>
    <submittedName>
        <fullName evidence="8">PA14 domain-containing protein</fullName>
    </submittedName>
</protein>
<comment type="subcellular location">
    <subcellularLocation>
        <location evidence="1">Cell outer membrane</location>
    </subcellularLocation>
</comment>
<evidence type="ECO:0000256" key="5">
    <source>
        <dbReference type="SAM" id="MobiDB-lite"/>
    </source>
</evidence>
<feature type="compositionally biased region" description="Basic and acidic residues" evidence="5">
    <location>
        <begin position="350"/>
        <end position="364"/>
    </location>
</feature>
<dbReference type="Proteomes" id="UP001597512">
    <property type="component" value="Unassembled WGS sequence"/>
</dbReference>
<keyword evidence="2 4" id="KW-0472">Membrane</keyword>
<dbReference type="PROSITE" id="PS51820">
    <property type="entry name" value="PA14"/>
    <property type="match status" value="1"/>
</dbReference>
<name>A0ABW6AKQ1_9BACT</name>
<dbReference type="SUPFAM" id="SSF103088">
    <property type="entry name" value="OmpA-like"/>
    <property type="match status" value="1"/>
</dbReference>
<accession>A0ABW6AKQ1</accession>
<feature type="region of interest" description="Disordered" evidence="5">
    <location>
        <begin position="334"/>
        <end position="364"/>
    </location>
</feature>
<evidence type="ECO:0000313" key="8">
    <source>
        <dbReference type="EMBL" id="MFD2935921.1"/>
    </source>
</evidence>
<dbReference type="Gene3D" id="3.30.1330.60">
    <property type="entry name" value="OmpA-like domain"/>
    <property type="match status" value="1"/>
</dbReference>
<keyword evidence="3" id="KW-0998">Cell outer membrane</keyword>
<proteinExistence type="predicted"/>
<evidence type="ECO:0000259" key="7">
    <source>
        <dbReference type="PROSITE" id="PS51820"/>
    </source>
</evidence>
<evidence type="ECO:0000256" key="3">
    <source>
        <dbReference type="ARBA" id="ARBA00023237"/>
    </source>
</evidence>
<dbReference type="InterPro" id="IPR050330">
    <property type="entry name" value="Bact_OuterMem_StrucFunc"/>
</dbReference>
<feature type="domain" description="OmpA-like" evidence="6">
    <location>
        <begin position="250"/>
        <end position="364"/>
    </location>
</feature>
<gene>
    <name evidence="8" type="ORF">ACFS25_19220</name>
</gene>
<organism evidence="8 9">
    <name type="scientific">Spirosoma flavum</name>
    <dbReference type="NCBI Taxonomy" id="2048557"/>
    <lineage>
        <taxon>Bacteria</taxon>
        <taxon>Pseudomonadati</taxon>
        <taxon>Bacteroidota</taxon>
        <taxon>Cytophagia</taxon>
        <taxon>Cytophagales</taxon>
        <taxon>Cytophagaceae</taxon>
        <taxon>Spirosoma</taxon>
    </lineage>
</organism>
<dbReference type="PRINTS" id="PR01021">
    <property type="entry name" value="OMPADOMAIN"/>
</dbReference>
<evidence type="ECO:0000259" key="6">
    <source>
        <dbReference type="PROSITE" id="PS51123"/>
    </source>
</evidence>
<dbReference type="CDD" id="cd07185">
    <property type="entry name" value="OmpA_C-like"/>
    <property type="match status" value="1"/>
</dbReference>
<keyword evidence="9" id="KW-1185">Reference proteome</keyword>
<dbReference type="Pfam" id="PF00691">
    <property type="entry name" value="OmpA"/>
    <property type="match status" value="1"/>
</dbReference>
<dbReference type="Pfam" id="PF07691">
    <property type="entry name" value="PA14"/>
    <property type="match status" value="1"/>
</dbReference>
<evidence type="ECO:0000256" key="2">
    <source>
        <dbReference type="ARBA" id="ARBA00023136"/>
    </source>
</evidence>
<dbReference type="PANTHER" id="PTHR30329">
    <property type="entry name" value="STATOR ELEMENT OF FLAGELLAR MOTOR COMPLEX"/>
    <property type="match status" value="1"/>
</dbReference>
<dbReference type="PRINTS" id="PR01023">
    <property type="entry name" value="NAFLGMOTY"/>
</dbReference>